<feature type="region of interest" description="Disordered" evidence="1">
    <location>
        <begin position="54"/>
        <end position="156"/>
    </location>
</feature>
<evidence type="ECO:0000313" key="2">
    <source>
        <dbReference type="EMBL" id="EAZ21057.1"/>
    </source>
</evidence>
<feature type="compositionally biased region" description="Low complexity" evidence="1">
    <location>
        <begin position="115"/>
        <end position="134"/>
    </location>
</feature>
<feature type="compositionally biased region" description="Polar residues" evidence="1">
    <location>
        <begin position="67"/>
        <end position="78"/>
    </location>
</feature>
<evidence type="ECO:0000256" key="1">
    <source>
        <dbReference type="SAM" id="MobiDB-lite"/>
    </source>
</evidence>
<dbReference type="Proteomes" id="UP000007752">
    <property type="component" value="Chromosome 12"/>
</dbReference>
<protein>
    <submittedName>
        <fullName evidence="2">Uncharacterized protein</fullName>
    </submittedName>
</protein>
<sequence length="165" mass="18373">MTIVHLQARELMRSVNDAGVALSTPAGSENEVGILRSALQRLKQRSRMLAARLGCRSTDAVDPQPRLTRTQAGETSQQRAEEEGEEEHDEGEEEHEEGEEGDGQSDEEEEEQPEEIGSSQLAGAPQPSQPSQCRPQRKRAPVDRYTPSTSGRRGRHQWITLYLTL</sequence>
<dbReference type="EMBL" id="CM000149">
    <property type="protein sequence ID" value="EAZ21057.1"/>
    <property type="molecule type" value="Genomic_DNA"/>
</dbReference>
<reference evidence="2" key="2">
    <citation type="submission" date="2008-12" db="EMBL/GenBank/DDBJ databases">
        <title>Improved gene annotation of the rice (Oryza sativa) genomes.</title>
        <authorList>
            <person name="Wang J."/>
            <person name="Li R."/>
            <person name="Fan W."/>
            <person name="Huang Q."/>
            <person name="Zhang J."/>
            <person name="Zhou Y."/>
            <person name="Hu Y."/>
            <person name="Zi S."/>
            <person name="Li J."/>
            <person name="Ni P."/>
            <person name="Zheng H."/>
            <person name="Zhang Y."/>
            <person name="Zhao M."/>
            <person name="Hao Q."/>
            <person name="McDermott J."/>
            <person name="Samudrala R."/>
            <person name="Kristiansen K."/>
            <person name="Wong G.K.-S."/>
        </authorList>
    </citation>
    <scope>NUCLEOTIDE SEQUENCE</scope>
</reference>
<dbReference type="AlphaFoldDB" id="A3CIZ4"/>
<gene>
    <name evidence="2" type="ORF">OsJ_36701</name>
</gene>
<name>A3CIZ4_ORYSJ</name>
<accession>A3CIZ4</accession>
<reference evidence="2" key="1">
    <citation type="journal article" date="2005" name="PLoS Biol.">
        <title>The genomes of Oryza sativa: a history of duplications.</title>
        <authorList>
            <person name="Yu J."/>
            <person name="Wang J."/>
            <person name="Lin W."/>
            <person name="Li S."/>
            <person name="Li H."/>
            <person name="Zhou J."/>
            <person name="Ni P."/>
            <person name="Dong W."/>
            <person name="Hu S."/>
            <person name="Zeng C."/>
            <person name="Zhang J."/>
            <person name="Zhang Y."/>
            <person name="Li R."/>
            <person name="Xu Z."/>
            <person name="Li S."/>
            <person name="Li X."/>
            <person name="Zheng H."/>
            <person name="Cong L."/>
            <person name="Lin L."/>
            <person name="Yin J."/>
            <person name="Geng J."/>
            <person name="Li G."/>
            <person name="Shi J."/>
            <person name="Liu J."/>
            <person name="Lv H."/>
            <person name="Li J."/>
            <person name="Wang J."/>
            <person name="Deng Y."/>
            <person name="Ran L."/>
            <person name="Shi X."/>
            <person name="Wang X."/>
            <person name="Wu Q."/>
            <person name="Li C."/>
            <person name="Ren X."/>
            <person name="Wang J."/>
            <person name="Wang X."/>
            <person name="Li D."/>
            <person name="Liu D."/>
            <person name="Zhang X."/>
            <person name="Ji Z."/>
            <person name="Zhao W."/>
            <person name="Sun Y."/>
            <person name="Zhang Z."/>
            <person name="Bao J."/>
            <person name="Han Y."/>
            <person name="Dong L."/>
            <person name="Ji J."/>
            <person name="Chen P."/>
            <person name="Wu S."/>
            <person name="Liu J."/>
            <person name="Xiao Y."/>
            <person name="Bu D."/>
            <person name="Tan J."/>
            <person name="Yang L."/>
            <person name="Ye C."/>
            <person name="Zhang J."/>
            <person name="Xu J."/>
            <person name="Zhou Y."/>
            <person name="Yu Y."/>
            <person name="Zhang B."/>
            <person name="Zhuang S."/>
            <person name="Wei H."/>
            <person name="Liu B."/>
            <person name="Lei M."/>
            <person name="Yu H."/>
            <person name="Li Y."/>
            <person name="Xu H."/>
            <person name="Wei S."/>
            <person name="He X."/>
            <person name="Fang L."/>
            <person name="Zhang Z."/>
            <person name="Zhang Y."/>
            <person name="Huang X."/>
            <person name="Su Z."/>
            <person name="Tong W."/>
            <person name="Li J."/>
            <person name="Tong Z."/>
            <person name="Li S."/>
            <person name="Ye J."/>
            <person name="Wang L."/>
            <person name="Fang L."/>
            <person name="Lei T."/>
            <person name="Chen C."/>
            <person name="Chen H."/>
            <person name="Xu Z."/>
            <person name="Li H."/>
            <person name="Huang H."/>
            <person name="Zhang F."/>
            <person name="Xu H."/>
            <person name="Li N."/>
            <person name="Zhao C."/>
            <person name="Li S."/>
            <person name="Dong L."/>
            <person name="Huang Y."/>
            <person name="Li L."/>
            <person name="Xi Y."/>
            <person name="Qi Q."/>
            <person name="Li W."/>
            <person name="Zhang B."/>
            <person name="Hu W."/>
            <person name="Zhang Y."/>
            <person name="Tian X."/>
            <person name="Jiao Y."/>
            <person name="Liang X."/>
            <person name="Jin J."/>
            <person name="Gao L."/>
            <person name="Zheng W."/>
            <person name="Hao B."/>
            <person name="Liu S."/>
            <person name="Wang W."/>
            <person name="Yuan L."/>
            <person name="Cao M."/>
            <person name="McDermott J."/>
            <person name="Samudrala R."/>
            <person name="Wang J."/>
            <person name="Wong G.K."/>
            <person name="Yang H."/>
        </authorList>
    </citation>
    <scope>NUCLEOTIDE SEQUENCE [LARGE SCALE GENOMIC DNA]</scope>
</reference>
<feature type="compositionally biased region" description="Acidic residues" evidence="1">
    <location>
        <begin position="82"/>
        <end position="114"/>
    </location>
</feature>
<proteinExistence type="predicted"/>
<organism evidence="2">
    <name type="scientific">Oryza sativa subsp. japonica</name>
    <name type="common">Rice</name>
    <dbReference type="NCBI Taxonomy" id="39947"/>
    <lineage>
        <taxon>Eukaryota</taxon>
        <taxon>Viridiplantae</taxon>
        <taxon>Streptophyta</taxon>
        <taxon>Embryophyta</taxon>
        <taxon>Tracheophyta</taxon>
        <taxon>Spermatophyta</taxon>
        <taxon>Magnoliopsida</taxon>
        <taxon>Liliopsida</taxon>
        <taxon>Poales</taxon>
        <taxon>Poaceae</taxon>
        <taxon>BOP clade</taxon>
        <taxon>Oryzoideae</taxon>
        <taxon>Oryzeae</taxon>
        <taxon>Oryzinae</taxon>
        <taxon>Oryza</taxon>
        <taxon>Oryza sativa</taxon>
    </lineage>
</organism>